<dbReference type="InterPro" id="IPR036291">
    <property type="entry name" value="NAD(P)-bd_dom_sf"/>
</dbReference>
<dbReference type="SUPFAM" id="SSF51735">
    <property type="entry name" value="NAD(P)-binding Rossmann-fold domains"/>
    <property type="match status" value="1"/>
</dbReference>
<evidence type="ECO:0000313" key="4">
    <source>
        <dbReference type="Proteomes" id="UP000646745"/>
    </source>
</evidence>
<dbReference type="InterPro" id="IPR020904">
    <property type="entry name" value="Sc_DH/Rdtase_CS"/>
</dbReference>
<feature type="domain" description="Ketoreductase" evidence="2">
    <location>
        <begin position="12"/>
        <end position="192"/>
    </location>
</feature>
<dbReference type="SMART" id="SM00822">
    <property type="entry name" value="PKS_KR"/>
    <property type="match status" value="1"/>
</dbReference>
<dbReference type="Gene3D" id="3.40.50.720">
    <property type="entry name" value="NAD(P)-binding Rossmann-like Domain"/>
    <property type="match status" value="1"/>
</dbReference>
<dbReference type="Pfam" id="PF13561">
    <property type="entry name" value="adh_short_C2"/>
    <property type="match status" value="1"/>
</dbReference>
<organism evidence="3 4">
    <name type="scientific">Salinicola rhizosphaerae</name>
    <dbReference type="NCBI Taxonomy" id="1443141"/>
    <lineage>
        <taxon>Bacteria</taxon>
        <taxon>Pseudomonadati</taxon>
        <taxon>Pseudomonadota</taxon>
        <taxon>Gammaproteobacteria</taxon>
        <taxon>Oceanospirillales</taxon>
        <taxon>Halomonadaceae</taxon>
        <taxon>Salinicola</taxon>
    </lineage>
</organism>
<dbReference type="EMBL" id="BMZI01000003">
    <property type="protein sequence ID" value="GHB18288.1"/>
    <property type="molecule type" value="Genomic_DNA"/>
</dbReference>
<name>A0ABQ3DXP5_9GAMM</name>
<accession>A0ABQ3DXP5</accession>
<dbReference type="PRINTS" id="PR00080">
    <property type="entry name" value="SDRFAMILY"/>
</dbReference>
<dbReference type="PROSITE" id="PS00061">
    <property type="entry name" value="ADH_SHORT"/>
    <property type="match status" value="1"/>
</dbReference>
<evidence type="ECO:0000313" key="3">
    <source>
        <dbReference type="EMBL" id="GHB18288.1"/>
    </source>
</evidence>
<evidence type="ECO:0000259" key="2">
    <source>
        <dbReference type="SMART" id="SM00822"/>
    </source>
</evidence>
<gene>
    <name evidence="3" type="ORF">GCM10009038_16650</name>
</gene>
<dbReference type="InterPro" id="IPR002347">
    <property type="entry name" value="SDR_fam"/>
</dbReference>
<keyword evidence="4" id="KW-1185">Reference proteome</keyword>
<proteinExistence type="inferred from homology"/>
<reference evidence="4" key="1">
    <citation type="journal article" date="2019" name="Int. J. Syst. Evol. Microbiol.">
        <title>The Global Catalogue of Microorganisms (GCM) 10K type strain sequencing project: providing services to taxonomists for standard genome sequencing and annotation.</title>
        <authorList>
            <consortium name="The Broad Institute Genomics Platform"/>
            <consortium name="The Broad Institute Genome Sequencing Center for Infectious Disease"/>
            <person name="Wu L."/>
            <person name="Ma J."/>
        </authorList>
    </citation>
    <scope>NUCLEOTIDE SEQUENCE [LARGE SCALE GENOMIC DNA]</scope>
    <source>
        <strain evidence="4">KCTC 32998</strain>
    </source>
</reference>
<dbReference type="PANTHER" id="PTHR42760:SF135">
    <property type="entry name" value="BLL7886 PROTEIN"/>
    <property type="match status" value="1"/>
</dbReference>
<dbReference type="PANTHER" id="PTHR42760">
    <property type="entry name" value="SHORT-CHAIN DEHYDROGENASES/REDUCTASES FAMILY MEMBER"/>
    <property type="match status" value="1"/>
</dbReference>
<dbReference type="Proteomes" id="UP000646745">
    <property type="component" value="Unassembled WGS sequence"/>
</dbReference>
<dbReference type="PRINTS" id="PR00081">
    <property type="entry name" value="GDHRDH"/>
</dbReference>
<protein>
    <submittedName>
        <fullName evidence="3">2-deoxy-D-gluconate 3-dehydrogenase</fullName>
    </submittedName>
</protein>
<comment type="similarity">
    <text evidence="1">Belongs to the short-chain dehydrogenases/reductases (SDR) family.</text>
</comment>
<dbReference type="RefSeq" id="WP_189444189.1">
    <property type="nucleotide sequence ID" value="NZ_BMZI01000003.1"/>
</dbReference>
<evidence type="ECO:0000256" key="1">
    <source>
        <dbReference type="ARBA" id="ARBA00006484"/>
    </source>
</evidence>
<dbReference type="InterPro" id="IPR057326">
    <property type="entry name" value="KR_dom"/>
</dbReference>
<comment type="caution">
    <text evidence="3">The sequence shown here is derived from an EMBL/GenBank/DDBJ whole genome shotgun (WGS) entry which is preliminary data.</text>
</comment>
<sequence>MSSTDAFSLKGRCAIVTGASRGIGRALALGLADAGADLILMARSGKALESVADEIRGSGRQAWPVVADIGDIDAIEVAFATLDRLSLTPDILINNAGLERVCPSGEVDTALWDSLLSTNLKGAFFCAQALANRLQKAGRPGAIVNLCSLATAVGIPGSAAYGAAKTGLAGLTRALSSEWAGTGIRVNALGPGYFHTDMTDLFYQDVAWRERMLAAIPMARFGELDDLVGPTVFLCSSAARYVSGQILYVDGGYLACI</sequence>